<evidence type="ECO:0000313" key="4">
    <source>
        <dbReference type="Proteomes" id="UP001332243"/>
    </source>
</evidence>
<keyword evidence="4" id="KW-1185">Reference proteome</keyword>
<dbReference type="EMBL" id="JAZGQK010000006">
    <property type="protein sequence ID" value="MEE6258375.1"/>
    <property type="molecule type" value="Genomic_DNA"/>
</dbReference>
<feature type="transmembrane region" description="Helical" evidence="2">
    <location>
        <begin position="84"/>
        <end position="101"/>
    </location>
</feature>
<keyword evidence="2" id="KW-0812">Transmembrane</keyword>
<evidence type="ECO:0000313" key="3">
    <source>
        <dbReference type="EMBL" id="MEE6258375.1"/>
    </source>
</evidence>
<dbReference type="Proteomes" id="UP001332243">
    <property type="component" value="Unassembled WGS sequence"/>
</dbReference>
<feature type="compositionally biased region" description="Basic and acidic residues" evidence="1">
    <location>
        <begin position="254"/>
        <end position="271"/>
    </location>
</feature>
<accession>A0ABU7RPE3</accession>
<comment type="caution">
    <text evidence="3">The sequence shown here is derived from an EMBL/GenBank/DDBJ whole genome shotgun (WGS) entry which is preliminary data.</text>
</comment>
<feature type="transmembrane region" description="Helical" evidence="2">
    <location>
        <begin position="132"/>
        <end position="154"/>
    </location>
</feature>
<feature type="transmembrane region" description="Helical" evidence="2">
    <location>
        <begin position="166"/>
        <end position="186"/>
    </location>
</feature>
<proteinExistence type="predicted"/>
<feature type="region of interest" description="Disordered" evidence="1">
    <location>
        <begin position="238"/>
        <end position="297"/>
    </location>
</feature>
<feature type="transmembrane region" description="Helical" evidence="2">
    <location>
        <begin position="206"/>
        <end position="229"/>
    </location>
</feature>
<feature type="compositionally biased region" description="Low complexity" evidence="1">
    <location>
        <begin position="45"/>
        <end position="54"/>
    </location>
</feature>
<evidence type="ECO:0000256" key="1">
    <source>
        <dbReference type="SAM" id="MobiDB-lite"/>
    </source>
</evidence>
<organism evidence="3 4">
    <name type="scientific">Plantactinospora sonchi</name>
    <dbReference type="NCBI Taxonomy" id="1544735"/>
    <lineage>
        <taxon>Bacteria</taxon>
        <taxon>Bacillati</taxon>
        <taxon>Actinomycetota</taxon>
        <taxon>Actinomycetes</taxon>
        <taxon>Micromonosporales</taxon>
        <taxon>Micromonosporaceae</taxon>
        <taxon>Plantactinospora</taxon>
    </lineage>
</organism>
<feature type="region of interest" description="Disordered" evidence="1">
    <location>
        <begin position="1"/>
        <end position="54"/>
    </location>
</feature>
<gene>
    <name evidence="3" type="ORF">V1633_07690</name>
</gene>
<feature type="compositionally biased region" description="Basic and acidic residues" evidence="1">
    <location>
        <begin position="17"/>
        <end position="31"/>
    </location>
</feature>
<protein>
    <submittedName>
        <fullName evidence="3">Uncharacterized protein</fullName>
    </submittedName>
</protein>
<reference evidence="3 4" key="1">
    <citation type="submission" date="2024-01" db="EMBL/GenBank/DDBJ databases">
        <title>Genome insights into Plantactinospora sonchi sp. nov.</title>
        <authorList>
            <person name="Wang L."/>
        </authorList>
    </citation>
    <scope>NUCLEOTIDE SEQUENCE [LARGE SCALE GENOMIC DNA]</scope>
    <source>
        <strain evidence="3 4">NEAU-QY2</strain>
    </source>
</reference>
<evidence type="ECO:0000256" key="2">
    <source>
        <dbReference type="SAM" id="Phobius"/>
    </source>
</evidence>
<keyword evidence="2" id="KW-0472">Membrane</keyword>
<name>A0ABU7RPE3_9ACTN</name>
<keyword evidence="2" id="KW-1133">Transmembrane helix</keyword>
<dbReference type="RefSeq" id="WP_331213492.1">
    <property type="nucleotide sequence ID" value="NZ_JAZGQK010000006.1"/>
</dbReference>
<sequence length="297" mass="30374">MRGQEMAEGFPIPRQDGVPRPDGATDHRESAPDVPATPEEPPGRGSSATATTDAGASVVAWGDRVRGGGRAGRSLGRLARDGRLLPMVAGLGALAFFGSLVEEWAVTRIPDGGENAVGDASMIELTNGLGQITTFGAGYLIGVLGVLGCLALVFFGTPGSRHNARVAGLAGVGAVLAVLAGATGSLDAVVTDRLQVYGQVEGMETIHGRGLVLAYLGTGIFGLTLLLAGRFVPAPGVDRPAPPGAGANSGGVDADQREQSDWPWRRPRSADPSEPVDDDGRGAPIDLTVSPTKPFVR</sequence>